<dbReference type="SUPFAM" id="SSF53448">
    <property type="entry name" value="Nucleotide-diphospho-sugar transferases"/>
    <property type="match status" value="1"/>
</dbReference>
<dbReference type="Gene3D" id="3.90.550.10">
    <property type="entry name" value="Spore Coat Polysaccharide Biosynthesis Protein SpsA, Chain A"/>
    <property type="match status" value="1"/>
</dbReference>
<sequence>MGEALMGKIDLKVSASIVLYENDRREVEHVIHCCLQATEIGKLYLIDNSRENKQQEYTFDERICYVHNGRNLGFGAAHNVAITASINNFDYHIVVNPDITFEPHIISVMVSYMEEYTNIGSLMPKILYPDGELQRLCKLLPNPLNLFARRFGIPGAWRKLINSKYELQMFDYNQIVDIPNLSGCFMFIRTAVLKKVGGFDERYFMYLEDVDLVRRIGREARTVFFPSVSVYHAYQKASYKNLKMLKFHVVSAIKYFNKWGWVFDKERKEKNRDTLLRLESKQR</sequence>
<dbReference type="PANTHER" id="PTHR43179:SF10">
    <property type="entry name" value="GLYCOSYL TRANSFERASE"/>
    <property type="match status" value="1"/>
</dbReference>
<evidence type="ECO:0000313" key="1">
    <source>
        <dbReference type="EMBL" id="MFD2965331.1"/>
    </source>
</evidence>
<comment type="caution">
    <text evidence="1">The sequence shown here is derived from an EMBL/GenBank/DDBJ whole genome shotgun (WGS) entry which is preliminary data.</text>
</comment>
<dbReference type="GO" id="GO:0016757">
    <property type="term" value="F:glycosyltransferase activity"/>
    <property type="evidence" value="ECO:0007669"/>
    <property type="project" value="UniProtKB-KW"/>
</dbReference>
<dbReference type="InterPro" id="IPR029044">
    <property type="entry name" value="Nucleotide-diphossugar_trans"/>
</dbReference>
<organism evidence="1 2">
    <name type="scientific">Olivibacter jilunii</name>
    <dbReference type="NCBI Taxonomy" id="985016"/>
    <lineage>
        <taxon>Bacteria</taxon>
        <taxon>Pseudomonadati</taxon>
        <taxon>Bacteroidota</taxon>
        <taxon>Sphingobacteriia</taxon>
        <taxon>Sphingobacteriales</taxon>
        <taxon>Sphingobacteriaceae</taxon>
        <taxon>Olivibacter</taxon>
    </lineage>
</organism>
<keyword evidence="2" id="KW-1185">Reference proteome</keyword>
<name>A0ABW6B7D7_9SPHI</name>
<dbReference type="Proteomes" id="UP001597560">
    <property type="component" value="Unassembled WGS sequence"/>
</dbReference>
<accession>A0ABW6B7D7</accession>
<keyword evidence="1" id="KW-0328">Glycosyltransferase</keyword>
<dbReference type="RefSeq" id="WP_377613307.1">
    <property type="nucleotide sequence ID" value="NZ_JBHUPA010000029.1"/>
</dbReference>
<reference evidence="2" key="1">
    <citation type="journal article" date="2019" name="Int. J. Syst. Evol. Microbiol.">
        <title>The Global Catalogue of Microorganisms (GCM) 10K type strain sequencing project: providing services to taxonomists for standard genome sequencing and annotation.</title>
        <authorList>
            <consortium name="The Broad Institute Genomics Platform"/>
            <consortium name="The Broad Institute Genome Sequencing Center for Infectious Disease"/>
            <person name="Wu L."/>
            <person name="Ma J."/>
        </authorList>
    </citation>
    <scope>NUCLEOTIDE SEQUENCE [LARGE SCALE GENOMIC DNA]</scope>
    <source>
        <strain evidence="2">KCTC 23098</strain>
    </source>
</reference>
<protein>
    <submittedName>
        <fullName evidence="1">Glycosyltransferase</fullName>
        <ecNumber evidence="1">2.4.-.-</ecNumber>
    </submittedName>
</protein>
<keyword evidence="1" id="KW-0808">Transferase</keyword>
<proteinExistence type="predicted"/>
<evidence type="ECO:0000313" key="2">
    <source>
        <dbReference type="Proteomes" id="UP001597560"/>
    </source>
</evidence>
<dbReference type="PANTHER" id="PTHR43179">
    <property type="entry name" value="RHAMNOSYLTRANSFERASE WBBL"/>
    <property type="match status" value="1"/>
</dbReference>
<gene>
    <name evidence="1" type="ORF">ACFS6J_26255</name>
</gene>
<dbReference type="EMBL" id="JBHUPA010000029">
    <property type="protein sequence ID" value="MFD2965331.1"/>
    <property type="molecule type" value="Genomic_DNA"/>
</dbReference>
<dbReference type="Pfam" id="PF13641">
    <property type="entry name" value="Glyco_tranf_2_3"/>
    <property type="match status" value="1"/>
</dbReference>
<dbReference type="EC" id="2.4.-.-" evidence="1"/>